<gene>
    <name evidence="4" type="ORF">DXD03_01190</name>
</gene>
<dbReference type="InterPro" id="IPR012327">
    <property type="entry name" value="MeTrfase_D12"/>
</dbReference>
<keyword evidence="2" id="KW-0808">Transferase</keyword>
<dbReference type="GO" id="GO:0009307">
    <property type="term" value="P:DNA restriction-modification system"/>
    <property type="evidence" value="ECO:0007669"/>
    <property type="project" value="InterPro"/>
</dbReference>
<dbReference type="Gene3D" id="3.40.50.150">
    <property type="entry name" value="Vaccinia Virus protein VP39"/>
    <property type="match status" value="1"/>
</dbReference>
<keyword evidence="3" id="KW-0949">S-adenosyl-L-methionine</keyword>
<dbReference type="GO" id="GO:0009007">
    <property type="term" value="F:site-specific DNA-methyltransferase (adenine-specific) activity"/>
    <property type="evidence" value="ECO:0007669"/>
    <property type="project" value="UniProtKB-EC"/>
</dbReference>
<dbReference type="AlphaFoldDB" id="A0A3E4NPN0"/>
<accession>A0A3E4NPN0</accession>
<sequence>MKKMYLSAPLPFVGQKRMFAREFIKVLGQFPDSTVFVDLFGGSGLLSHITKCVRSDATVVYNDFDNYRCRLVNIPTTNVLLSDLRRIAEGEPRNKRITGEIRDKMFARIEREEKEHGYVDYITVSASLLFAMKYVTSLEGMKKEAIYNRIRQTDYPEAKDYLEGLTITSEDYKEVFKRYKDVPGVVFLVDPPYLSTEVGTYKMFWRLADYLDVLTVLKGHSFVYFTSNKSSILELCDWMDRNPFVGSPFKECRKVEFSASVNYQAKYTDMMLYTKPDEVSGIAA</sequence>
<evidence type="ECO:0000256" key="1">
    <source>
        <dbReference type="ARBA" id="ARBA00022603"/>
    </source>
</evidence>
<evidence type="ECO:0000313" key="4">
    <source>
        <dbReference type="EMBL" id="RGK67202.1"/>
    </source>
</evidence>
<dbReference type="Pfam" id="PF02086">
    <property type="entry name" value="MethyltransfD12"/>
    <property type="match status" value="1"/>
</dbReference>
<comment type="caution">
    <text evidence="4">The sequence shown here is derived from an EMBL/GenBank/DDBJ whole genome shotgun (WGS) entry which is preliminary data.</text>
</comment>
<reference evidence="4 5" key="1">
    <citation type="submission" date="2018-08" db="EMBL/GenBank/DDBJ databases">
        <title>A genome reference for cultivated species of the human gut microbiota.</title>
        <authorList>
            <person name="Zou Y."/>
            <person name="Xue W."/>
            <person name="Luo G."/>
        </authorList>
    </citation>
    <scope>NUCLEOTIDE SEQUENCE [LARGE SCALE GENOMIC DNA]</scope>
    <source>
        <strain evidence="4 5">TF10-34</strain>
    </source>
</reference>
<keyword evidence="1 4" id="KW-0489">Methyltransferase</keyword>
<protein>
    <submittedName>
        <fullName evidence="4">DNA adenine methylase</fullName>
    </submittedName>
</protein>
<evidence type="ECO:0000313" key="5">
    <source>
        <dbReference type="Proteomes" id="UP000261210"/>
    </source>
</evidence>
<name>A0A3E4NPN0_9BACE</name>
<dbReference type="GO" id="GO:0032259">
    <property type="term" value="P:methylation"/>
    <property type="evidence" value="ECO:0007669"/>
    <property type="project" value="UniProtKB-KW"/>
</dbReference>
<dbReference type="EMBL" id="QSQU01000002">
    <property type="protein sequence ID" value="RGK67202.1"/>
    <property type="molecule type" value="Genomic_DNA"/>
</dbReference>
<dbReference type="SUPFAM" id="SSF53335">
    <property type="entry name" value="S-adenosyl-L-methionine-dependent methyltransferases"/>
    <property type="match status" value="1"/>
</dbReference>
<evidence type="ECO:0000256" key="3">
    <source>
        <dbReference type="ARBA" id="ARBA00022691"/>
    </source>
</evidence>
<dbReference type="RefSeq" id="WP_117514718.1">
    <property type="nucleotide sequence ID" value="NZ_QSQU01000002.1"/>
</dbReference>
<evidence type="ECO:0000256" key="2">
    <source>
        <dbReference type="ARBA" id="ARBA00022679"/>
    </source>
</evidence>
<dbReference type="InterPro" id="IPR029063">
    <property type="entry name" value="SAM-dependent_MTases_sf"/>
</dbReference>
<proteinExistence type="predicted"/>
<dbReference type="Proteomes" id="UP000261210">
    <property type="component" value="Unassembled WGS sequence"/>
</dbReference>
<organism evidence="4 5">
    <name type="scientific">Bacteroides xylanisolvens</name>
    <dbReference type="NCBI Taxonomy" id="371601"/>
    <lineage>
        <taxon>Bacteria</taxon>
        <taxon>Pseudomonadati</taxon>
        <taxon>Bacteroidota</taxon>
        <taxon>Bacteroidia</taxon>
        <taxon>Bacteroidales</taxon>
        <taxon>Bacteroidaceae</taxon>
        <taxon>Bacteroides</taxon>
    </lineage>
</organism>